<organism evidence="1 2">
    <name type="scientific">Streptomyces violascens</name>
    <dbReference type="NCBI Taxonomy" id="67381"/>
    <lineage>
        <taxon>Bacteria</taxon>
        <taxon>Bacillati</taxon>
        <taxon>Actinomycetota</taxon>
        <taxon>Actinomycetes</taxon>
        <taxon>Kitasatosporales</taxon>
        <taxon>Streptomycetaceae</taxon>
        <taxon>Streptomyces</taxon>
    </lineage>
</organism>
<dbReference type="EMBL" id="BNDY01000017">
    <property type="protein sequence ID" value="GHI41917.1"/>
    <property type="molecule type" value="Genomic_DNA"/>
</dbReference>
<reference evidence="1" key="1">
    <citation type="submission" date="2024-05" db="EMBL/GenBank/DDBJ databases">
        <title>Whole genome shotgun sequence of Streptomyces violascens NBRC 12920.</title>
        <authorList>
            <person name="Komaki H."/>
            <person name="Tamura T."/>
        </authorList>
    </citation>
    <scope>NUCLEOTIDE SEQUENCE</scope>
    <source>
        <strain evidence="1">NBRC 12920</strain>
    </source>
</reference>
<comment type="caution">
    <text evidence="1">The sequence shown here is derived from an EMBL/GenBank/DDBJ whole genome shotgun (WGS) entry which is preliminary data.</text>
</comment>
<evidence type="ECO:0008006" key="3">
    <source>
        <dbReference type="Google" id="ProtNLM"/>
    </source>
</evidence>
<accession>A0ABQ3QXA8</accession>
<gene>
    <name evidence="1" type="ORF">Sviol_63250</name>
</gene>
<name>A0ABQ3QXA8_9ACTN</name>
<proteinExistence type="predicted"/>
<evidence type="ECO:0000313" key="1">
    <source>
        <dbReference type="EMBL" id="GHI41917.1"/>
    </source>
</evidence>
<sequence length="133" mass="15052">MPDFRISVNASRSGPIQDGRFARAARDYCDDLQYAVARHGEDLVRQRLATVLRHPTGYYQSRISVDRGRGGYVVSDGGVVYGPWLEGTGSRNSPVTRFPGYATFRRTKALVDRDANRISRELLDRYQSRGLLR</sequence>
<evidence type="ECO:0000313" key="2">
    <source>
        <dbReference type="Proteomes" id="UP001050808"/>
    </source>
</evidence>
<dbReference type="RefSeq" id="WP_189963435.1">
    <property type="nucleotide sequence ID" value="NZ_BMUA01000008.1"/>
</dbReference>
<dbReference type="Proteomes" id="UP001050808">
    <property type="component" value="Unassembled WGS sequence"/>
</dbReference>
<protein>
    <recommendedName>
        <fullName evidence="3">HK97 gp10 family phage protein</fullName>
    </recommendedName>
</protein>
<keyword evidence="2" id="KW-1185">Reference proteome</keyword>